<evidence type="ECO:0000256" key="2">
    <source>
        <dbReference type="ARBA" id="ARBA00022598"/>
    </source>
</evidence>
<keyword evidence="5 7" id="KW-0067">ATP-binding</keyword>
<dbReference type="InterPro" id="IPR012795">
    <property type="entry name" value="tRNA_Ile_lys_synt_N"/>
</dbReference>
<dbReference type="InterPro" id="IPR014729">
    <property type="entry name" value="Rossmann-like_a/b/a_fold"/>
</dbReference>
<name>A0A2I7N4U4_9NEIS</name>
<dbReference type="CDD" id="cd01992">
    <property type="entry name" value="TilS_N"/>
    <property type="match status" value="1"/>
</dbReference>
<keyword evidence="2 7" id="KW-0436">Ligase</keyword>
<dbReference type="Gene3D" id="3.40.50.620">
    <property type="entry name" value="HUPs"/>
    <property type="match status" value="1"/>
</dbReference>
<dbReference type="GO" id="GO:0032267">
    <property type="term" value="F:tRNA(Ile)-lysidine synthase activity"/>
    <property type="evidence" value="ECO:0007669"/>
    <property type="project" value="UniProtKB-EC"/>
</dbReference>
<keyword evidence="4 7" id="KW-0547">Nucleotide-binding</keyword>
<organism evidence="10 11">
    <name type="scientific">Aquella oligotrophica</name>
    <dbReference type="NCBI Taxonomy" id="2067065"/>
    <lineage>
        <taxon>Bacteria</taxon>
        <taxon>Pseudomonadati</taxon>
        <taxon>Pseudomonadota</taxon>
        <taxon>Betaproteobacteria</taxon>
        <taxon>Neisseriales</taxon>
        <taxon>Neisseriaceae</taxon>
        <taxon>Aquella</taxon>
    </lineage>
</organism>
<evidence type="ECO:0000256" key="4">
    <source>
        <dbReference type="ARBA" id="ARBA00022741"/>
    </source>
</evidence>
<feature type="binding site" evidence="7">
    <location>
        <begin position="33"/>
        <end position="38"/>
    </location>
    <ligand>
        <name>ATP</name>
        <dbReference type="ChEBI" id="CHEBI:30616"/>
    </ligand>
</feature>
<gene>
    <name evidence="7 10" type="primary">tilS</name>
    <name evidence="10" type="ORF">CUN60_03855</name>
</gene>
<keyword evidence="11" id="KW-1185">Reference proteome</keyword>
<comment type="domain">
    <text evidence="7">The N-terminal region contains the highly conserved SGGXDS motif, predicted to be a P-loop motif involved in ATP binding.</text>
</comment>
<dbReference type="SUPFAM" id="SSF82829">
    <property type="entry name" value="MesJ substrate recognition domain-like"/>
    <property type="match status" value="1"/>
</dbReference>
<dbReference type="Gene3D" id="1.20.59.20">
    <property type="match status" value="1"/>
</dbReference>
<evidence type="ECO:0000256" key="6">
    <source>
        <dbReference type="ARBA" id="ARBA00048539"/>
    </source>
</evidence>
<feature type="domain" description="tRNA(Ile)-lysidine synthase substrate-binding" evidence="9">
    <location>
        <begin position="253"/>
        <end position="308"/>
    </location>
</feature>
<sequence>MKMHKNYSDLLEMLIEKWPSDFDGHLHYTVGLSGGVDSVVLAHLMAKACQIKPIHLSAIHVNHGISENSDRWEDFCKKLCINLKIPLTVARLKIVKTPGEGLENTARIERYNEYSKLKNSIIVLAHHQDDLIETMLIQLARGSDIHNIAAMNEIMTKSNQIYWRPLLNLDKSEIMNFANTNNLQHIEDESNTNNAYLRNFLRNQIIPKLVHFDPFIKKKFLNSLVSIQKNTALTDEYLKNDLNSCLSENKTLLIEKFAKLTLLRQQALLAYFIKSENLPLPSQRQLEEFRLQILNAAPDRHPSLLLGSQKKIIRIKSQIAITDI</sequence>
<dbReference type="Proteomes" id="UP000236655">
    <property type="component" value="Chromosome"/>
</dbReference>
<dbReference type="KEGG" id="nba:CUN60_03855"/>
<comment type="function">
    <text evidence="7">Ligates lysine onto the cytidine present at position 34 of the AUA codon-specific tRNA(Ile) that contains the anticodon CAU, in an ATP-dependent manner. Cytidine is converted to lysidine, thus changing the amino acid specificity of the tRNA from methionine to isoleucine.</text>
</comment>
<dbReference type="Pfam" id="PF09179">
    <property type="entry name" value="TilS"/>
    <property type="match status" value="1"/>
</dbReference>
<dbReference type="EC" id="6.3.4.19" evidence="7"/>
<dbReference type="SUPFAM" id="SSF52402">
    <property type="entry name" value="Adenine nucleotide alpha hydrolases-like"/>
    <property type="match status" value="1"/>
</dbReference>
<proteinExistence type="inferred from homology"/>
<dbReference type="AlphaFoldDB" id="A0A2I7N4U4"/>
<feature type="domain" description="tRNA(Ile)-lysidine/2-thiocytidine synthase N-terminal" evidence="8">
    <location>
        <begin position="28"/>
        <end position="204"/>
    </location>
</feature>
<comment type="catalytic activity">
    <reaction evidence="6 7">
        <text>cytidine(34) in tRNA(Ile2) + L-lysine + ATP = lysidine(34) in tRNA(Ile2) + AMP + diphosphate + H(+)</text>
        <dbReference type="Rhea" id="RHEA:43744"/>
        <dbReference type="Rhea" id="RHEA-COMP:10625"/>
        <dbReference type="Rhea" id="RHEA-COMP:10670"/>
        <dbReference type="ChEBI" id="CHEBI:15378"/>
        <dbReference type="ChEBI" id="CHEBI:30616"/>
        <dbReference type="ChEBI" id="CHEBI:32551"/>
        <dbReference type="ChEBI" id="CHEBI:33019"/>
        <dbReference type="ChEBI" id="CHEBI:82748"/>
        <dbReference type="ChEBI" id="CHEBI:83665"/>
        <dbReference type="ChEBI" id="CHEBI:456215"/>
        <dbReference type="EC" id="6.3.4.19"/>
    </reaction>
</comment>
<dbReference type="PANTHER" id="PTHR43033">
    <property type="entry name" value="TRNA(ILE)-LYSIDINE SYNTHASE-RELATED"/>
    <property type="match status" value="1"/>
</dbReference>
<evidence type="ECO:0000256" key="7">
    <source>
        <dbReference type="HAMAP-Rule" id="MF_01161"/>
    </source>
</evidence>
<evidence type="ECO:0000259" key="9">
    <source>
        <dbReference type="Pfam" id="PF09179"/>
    </source>
</evidence>
<dbReference type="NCBIfam" id="TIGR02432">
    <property type="entry name" value="lysidine_TilS_N"/>
    <property type="match status" value="1"/>
</dbReference>
<dbReference type="InterPro" id="IPR015262">
    <property type="entry name" value="tRNA_Ile_lys_synt_subst-bd"/>
</dbReference>
<dbReference type="EMBL" id="CP024847">
    <property type="protein sequence ID" value="AUR51458.1"/>
    <property type="molecule type" value="Genomic_DNA"/>
</dbReference>
<dbReference type="InterPro" id="IPR011063">
    <property type="entry name" value="TilS/TtcA_N"/>
</dbReference>
<dbReference type="PANTHER" id="PTHR43033:SF1">
    <property type="entry name" value="TRNA(ILE)-LYSIDINE SYNTHASE-RELATED"/>
    <property type="match status" value="1"/>
</dbReference>
<comment type="subcellular location">
    <subcellularLocation>
        <location evidence="7">Cytoplasm</location>
    </subcellularLocation>
</comment>
<dbReference type="GO" id="GO:0005737">
    <property type="term" value="C:cytoplasm"/>
    <property type="evidence" value="ECO:0007669"/>
    <property type="project" value="UniProtKB-SubCell"/>
</dbReference>
<dbReference type="HAMAP" id="MF_01161">
    <property type="entry name" value="tRNA_Ile_lys_synt"/>
    <property type="match status" value="1"/>
</dbReference>
<evidence type="ECO:0000256" key="5">
    <source>
        <dbReference type="ARBA" id="ARBA00022840"/>
    </source>
</evidence>
<keyword evidence="1 7" id="KW-0963">Cytoplasm</keyword>
<evidence type="ECO:0000313" key="10">
    <source>
        <dbReference type="EMBL" id="AUR51458.1"/>
    </source>
</evidence>
<protein>
    <recommendedName>
        <fullName evidence="7">tRNA(Ile)-lysidine synthase</fullName>
        <ecNumber evidence="7">6.3.4.19</ecNumber>
    </recommendedName>
    <alternativeName>
        <fullName evidence="7">tRNA(Ile)-2-lysyl-cytidine synthase</fullName>
    </alternativeName>
    <alternativeName>
        <fullName evidence="7">tRNA(Ile)-lysidine synthetase</fullName>
    </alternativeName>
</protein>
<evidence type="ECO:0000259" key="8">
    <source>
        <dbReference type="Pfam" id="PF01171"/>
    </source>
</evidence>
<accession>A0A2I7N4U4</accession>
<dbReference type="GO" id="GO:0005524">
    <property type="term" value="F:ATP binding"/>
    <property type="evidence" value="ECO:0007669"/>
    <property type="project" value="UniProtKB-UniRule"/>
</dbReference>
<reference evidence="11" key="1">
    <citation type="submission" date="2017-11" db="EMBL/GenBank/DDBJ databases">
        <authorList>
            <person name="Chan K.G."/>
            <person name="Lee L.S."/>
        </authorList>
    </citation>
    <scope>NUCLEOTIDE SEQUENCE [LARGE SCALE GENOMIC DNA]</scope>
    <source>
        <strain evidence="11">DSM 100970</strain>
    </source>
</reference>
<dbReference type="GO" id="GO:0006400">
    <property type="term" value="P:tRNA modification"/>
    <property type="evidence" value="ECO:0007669"/>
    <property type="project" value="UniProtKB-UniRule"/>
</dbReference>
<evidence type="ECO:0000313" key="11">
    <source>
        <dbReference type="Proteomes" id="UP000236655"/>
    </source>
</evidence>
<comment type="similarity">
    <text evidence="7">Belongs to the tRNA(Ile)-lysidine synthase family.</text>
</comment>
<keyword evidence="3 7" id="KW-0819">tRNA processing</keyword>
<evidence type="ECO:0000256" key="3">
    <source>
        <dbReference type="ARBA" id="ARBA00022694"/>
    </source>
</evidence>
<dbReference type="InterPro" id="IPR012094">
    <property type="entry name" value="tRNA_Ile_lys_synt"/>
</dbReference>
<dbReference type="Pfam" id="PF01171">
    <property type="entry name" value="ATP_bind_3"/>
    <property type="match status" value="1"/>
</dbReference>
<evidence type="ECO:0000256" key="1">
    <source>
        <dbReference type="ARBA" id="ARBA00022490"/>
    </source>
</evidence>